<dbReference type="EMBL" id="JACGXL010000006">
    <property type="protein sequence ID" value="MBA8889301.1"/>
    <property type="molecule type" value="Genomic_DNA"/>
</dbReference>
<feature type="domain" description="Beta-lactamase-related" evidence="2">
    <location>
        <begin position="30"/>
        <end position="347"/>
    </location>
</feature>
<dbReference type="PANTHER" id="PTHR46825:SF9">
    <property type="entry name" value="BETA-LACTAMASE-RELATED DOMAIN-CONTAINING PROTEIN"/>
    <property type="match status" value="1"/>
</dbReference>
<feature type="signal peptide" evidence="1">
    <location>
        <begin position="1"/>
        <end position="18"/>
    </location>
</feature>
<gene>
    <name evidence="3" type="ORF">FHW12_003544</name>
</gene>
<dbReference type="AlphaFoldDB" id="A0A839FAX3"/>
<accession>A0A839FAX3</accession>
<dbReference type="InterPro" id="IPR001466">
    <property type="entry name" value="Beta-lactam-related"/>
</dbReference>
<dbReference type="PANTHER" id="PTHR46825">
    <property type="entry name" value="D-ALANYL-D-ALANINE-CARBOXYPEPTIDASE/ENDOPEPTIDASE AMPH"/>
    <property type="match status" value="1"/>
</dbReference>
<dbReference type="RefSeq" id="WP_182532339.1">
    <property type="nucleotide sequence ID" value="NZ_JACGXL010000006.1"/>
</dbReference>
<dbReference type="Gene3D" id="3.40.710.10">
    <property type="entry name" value="DD-peptidase/beta-lactamase superfamily"/>
    <property type="match status" value="1"/>
</dbReference>
<organism evidence="3 4">
    <name type="scientific">Dokdonella fugitiva</name>
    <dbReference type="NCBI Taxonomy" id="328517"/>
    <lineage>
        <taxon>Bacteria</taxon>
        <taxon>Pseudomonadati</taxon>
        <taxon>Pseudomonadota</taxon>
        <taxon>Gammaproteobacteria</taxon>
        <taxon>Lysobacterales</taxon>
        <taxon>Rhodanobacteraceae</taxon>
        <taxon>Dokdonella</taxon>
    </lineage>
</organism>
<protein>
    <submittedName>
        <fullName evidence="3">CubicO group peptidase (Beta-lactamase class C family)</fullName>
    </submittedName>
</protein>
<reference evidence="3 4" key="1">
    <citation type="submission" date="2020-07" db="EMBL/GenBank/DDBJ databases">
        <title>Genomic Encyclopedia of Type Strains, Phase IV (KMG-V): Genome sequencing to study the core and pangenomes of soil and plant-associated prokaryotes.</title>
        <authorList>
            <person name="Whitman W."/>
        </authorList>
    </citation>
    <scope>NUCLEOTIDE SEQUENCE [LARGE SCALE GENOMIC DNA]</scope>
    <source>
        <strain evidence="3 4">RH2WT43</strain>
    </source>
</reference>
<evidence type="ECO:0000256" key="1">
    <source>
        <dbReference type="SAM" id="SignalP"/>
    </source>
</evidence>
<evidence type="ECO:0000259" key="2">
    <source>
        <dbReference type="Pfam" id="PF00144"/>
    </source>
</evidence>
<evidence type="ECO:0000313" key="4">
    <source>
        <dbReference type="Proteomes" id="UP000550401"/>
    </source>
</evidence>
<keyword evidence="4" id="KW-1185">Reference proteome</keyword>
<dbReference type="Proteomes" id="UP000550401">
    <property type="component" value="Unassembled WGS sequence"/>
</dbReference>
<dbReference type="SUPFAM" id="SSF56601">
    <property type="entry name" value="beta-lactamase/transpeptidase-like"/>
    <property type="match status" value="1"/>
</dbReference>
<dbReference type="InterPro" id="IPR012338">
    <property type="entry name" value="Beta-lactam/transpept-like"/>
</dbReference>
<dbReference type="InterPro" id="IPR050491">
    <property type="entry name" value="AmpC-like"/>
</dbReference>
<keyword evidence="1" id="KW-0732">Signal</keyword>
<dbReference type="Pfam" id="PF00144">
    <property type="entry name" value="Beta-lactamase"/>
    <property type="match status" value="1"/>
</dbReference>
<evidence type="ECO:0000313" key="3">
    <source>
        <dbReference type="EMBL" id="MBA8889301.1"/>
    </source>
</evidence>
<sequence length="466" mass="49948">MRRASALVASLALASAHAASLDPARAARIDADVQAILARTHTPGAVVAVVQDDRVVYRKAYGLRDRERGLAVDTGTPFEIGSITKQFTAAAILQLQEAHKLDIDARLATILPDAPHAGEVTFRQLLSHTSGLPEYLEGDDVEAWASKPHTFDEIIARVAGKPLVFAPGSRMAYCNTGYVLLGRVIEVVSHERYRDYVRKHLLRRAGMTHTATVADEPHLAGMAVGYRVDHGRSERAPVIEDSVGGAAGHLVSTVDDMIRWSRALARGEIVGGASVRLMTTATPLAEGSADYGLGLFVDRVRDQPRIGHTGGSFGFTSANEFFPAQHVRLVALTNNTTSPEPGETITNAIFDDLFPAIAAAADTPVADEPAPVTARIKALFDDVQHDRVDATTLAPKLAAKMQAGLAHRLAALFAPYGAPTRTLYKGTRTERGLEWYDYVLAFGPGSRLAFSIGLDDAGRIASLSYG</sequence>
<name>A0A839FAX3_9GAMM</name>
<proteinExistence type="predicted"/>
<comment type="caution">
    <text evidence="3">The sequence shown here is derived from an EMBL/GenBank/DDBJ whole genome shotgun (WGS) entry which is preliminary data.</text>
</comment>
<feature type="chain" id="PRO_5032396325" evidence="1">
    <location>
        <begin position="19"/>
        <end position="466"/>
    </location>
</feature>